<feature type="region of interest" description="Disordered" evidence="3">
    <location>
        <begin position="319"/>
        <end position="346"/>
    </location>
</feature>
<feature type="region of interest" description="Disordered" evidence="3">
    <location>
        <begin position="504"/>
        <end position="608"/>
    </location>
</feature>
<accession>A0AA39JZ79</accession>
<evidence type="ECO:0000256" key="2">
    <source>
        <dbReference type="ARBA" id="ARBA00022737"/>
    </source>
</evidence>
<evidence type="ECO:0000256" key="3">
    <source>
        <dbReference type="SAM" id="MobiDB-lite"/>
    </source>
</evidence>
<dbReference type="Pfam" id="PF13855">
    <property type="entry name" value="LRR_8"/>
    <property type="match status" value="1"/>
</dbReference>
<reference evidence="4" key="1">
    <citation type="submission" date="2023-06" db="EMBL/GenBank/DDBJ databases">
        <authorList>
            <consortium name="Lawrence Berkeley National Laboratory"/>
            <person name="Ahrendt S."/>
            <person name="Sahu N."/>
            <person name="Indic B."/>
            <person name="Wong-Bajracharya J."/>
            <person name="Merenyi Z."/>
            <person name="Ke H.-M."/>
            <person name="Monk M."/>
            <person name="Kocsube S."/>
            <person name="Drula E."/>
            <person name="Lipzen A."/>
            <person name="Balint B."/>
            <person name="Henrissat B."/>
            <person name="Andreopoulos B."/>
            <person name="Martin F.M."/>
            <person name="Harder C.B."/>
            <person name="Rigling D."/>
            <person name="Ford K.L."/>
            <person name="Foster G.D."/>
            <person name="Pangilinan J."/>
            <person name="Papanicolaou A."/>
            <person name="Barry K."/>
            <person name="LaButti K."/>
            <person name="Viragh M."/>
            <person name="Koriabine M."/>
            <person name="Yan M."/>
            <person name="Riley R."/>
            <person name="Champramary S."/>
            <person name="Plett K.L."/>
            <person name="Tsai I.J."/>
            <person name="Slot J."/>
            <person name="Sipos G."/>
            <person name="Plett J."/>
            <person name="Nagy L.G."/>
            <person name="Grigoriev I.V."/>
        </authorList>
    </citation>
    <scope>NUCLEOTIDE SEQUENCE</scope>
    <source>
        <strain evidence="4">FPL87.14</strain>
    </source>
</reference>
<feature type="compositionally biased region" description="Basic and acidic residues" evidence="3">
    <location>
        <begin position="464"/>
        <end position="477"/>
    </location>
</feature>
<keyword evidence="1" id="KW-0433">Leucine-rich repeat</keyword>
<dbReference type="InterPro" id="IPR052574">
    <property type="entry name" value="CDIRP"/>
</dbReference>
<organism evidence="4 5">
    <name type="scientific">Armillaria borealis</name>
    <dbReference type="NCBI Taxonomy" id="47425"/>
    <lineage>
        <taxon>Eukaryota</taxon>
        <taxon>Fungi</taxon>
        <taxon>Dikarya</taxon>
        <taxon>Basidiomycota</taxon>
        <taxon>Agaricomycotina</taxon>
        <taxon>Agaricomycetes</taxon>
        <taxon>Agaricomycetidae</taxon>
        <taxon>Agaricales</taxon>
        <taxon>Marasmiineae</taxon>
        <taxon>Physalacriaceae</taxon>
        <taxon>Armillaria</taxon>
    </lineage>
</organism>
<dbReference type="GO" id="GO:0031028">
    <property type="term" value="P:septation initiation signaling"/>
    <property type="evidence" value="ECO:0007669"/>
    <property type="project" value="TreeGrafter"/>
</dbReference>
<dbReference type="SMART" id="SM00365">
    <property type="entry name" value="LRR_SD22"/>
    <property type="match status" value="4"/>
</dbReference>
<feature type="region of interest" description="Disordered" evidence="3">
    <location>
        <begin position="79"/>
        <end position="99"/>
    </location>
</feature>
<comment type="caution">
    <text evidence="4">The sequence shown here is derived from an EMBL/GenBank/DDBJ whole genome shotgun (WGS) entry which is preliminary data.</text>
</comment>
<evidence type="ECO:0000313" key="4">
    <source>
        <dbReference type="EMBL" id="KAK0449308.1"/>
    </source>
</evidence>
<keyword evidence="2" id="KW-0677">Repeat</keyword>
<dbReference type="GO" id="GO:0061499">
    <property type="term" value="C:outer plaque of mitotic spindle pole body"/>
    <property type="evidence" value="ECO:0007669"/>
    <property type="project" value="TreeGrafter"/>
</dbReference>
<dbReference type="AlphaFoldDB" id="A0AA39JZ79"/>
<feature type="compositionally biased region" description="Acidic residues" evidence="3">
    <location>
        <begin position="11"/>
        <end position="20"/>
    </location>
</feature>
<feature type="region of interest" description="Disordered" evidence="3">
    <location>
        <begin position="1"/>
        <end position="20"/>
    </location>
</feature>
<evidence type="ECO:0008006" key="6">
    <source>
        <dbReference type="Google" id="ProtNLM"/>
    </source>
</evidence>
<evidence type="ECO:0000313" key="5">
    <source>
        <dbReference type="Proteomes" id="UP001175226"/>
    </source>
</evidence>
<dbReference type="SUPFAM" id="SSF52058">
    <property type="entry name" value="L domain-like"/>
    <property type="match status" value="1"/>
</dbReference>
<dbReference type="PANTHER" id="PTHR47566:SF1">
    <property type="entry name" value="PROTEIN NUD1"/>
    <property type="match status" value="1"/>
</dbReference>
<name>A0AA39JZ79_9AGAR</name>
<dbReference type="InterPro" id="IPR032675">
    <property type="entry name" value="LRR_dom_sf"/>
</dbReference>
<dbReference type="GO" id="GO:1902412">
    <property type="term" value="P:regulation of mitotic cytokinesis"/>
    <property type="evidence" value="ECO:0007669"/>
    <property type="project" value="TreeGrafter"/>
</dbReference>
<dbReference type="Gene3D" id="3.80.10.10">
    <property type="entry name" value="Ribonuclease Inhibitor"/>
    <property type="match status" value="3"/>
</dbReference>
<dbReference type="Proteomes" id="UP001175226">
    <property type="component" value="Unassembled WGS sequence"/>
</dbReference>
<proteinExistence type="predicted"/>
<dbReference type="EMBL" id="JAUEPT010000008">
    <property type="protein sequence ID" value="KAK0449308.1"/>
    <property type="molecule type" value="Genomic_DNA"/>
</dbReference>
<dbReference type="InterPro" id="IPR001611">
    <property type="entry name" value="Leu-rich_rpt"/>
</dbReference>
<sequence>MAAPAWQTSELADEWPDEDDDCTRSISLTAPLATVISTPATAKDSNYSAGTFLVHDALPPARTPGKTRVKDFFSPLPLERMFDPPSPPPQPSTSLAPPVLPNNARFTFTVPIPPPAFQSTPNPPLPQPTAARTPGALKLFHFQYDTYTREHLSALVDSIAPSPSFPSSEPTPSRSADLDEFARLRSAKRVKLSPRSDYSEEEDIRISRPRIYGKQYLGESRELMQQIRSARDFSTVSTVISGVCSFISRFSFFTLHTGKSDRSSPATAPRPGYSSSEYRQDAANLMAAIRDNVQSPPESNKAPGKRVFSGSSDVEASYYHDERTPSQPPTSGSTSASYESNLKERGEAAMEAVTAGVARLQVSQPPYPSLRSDDLNRLVSSSTATGSTLTAGSYVKHAGPSDKKQLLTIRPTEVAMPARMGDMVYDPRQMRWVRQDPQGDDQSSSADVFGDIESLRDGDDEDHQEERRTDIELSRVTEEEDDEEEIGLTSFETDEVVAVMTGDISTDSADDDPPLVPVVVEDDPPSSPDPDTSGRPAVRPALKNYNYTTPLSTPVTKTTMHPRSVSFSDGKRDGQIRGLGRNVSPSESTVSGSDMLGSSFQSSLSPGMSTRTKRIADLMEAALQSPRSTSWVRTKGEGTLSFRAPATLKPATSVNATFLTECSFGVAHDQLVQILTDVEPWHPHWEIIRGIDLKERGLESVARLGELMPSLSVCSLNGNALTYLSGVPKGVRTLGVAGNRLTSLTSFGHLGALESLDVCGNELDSLRQLSCLRNLRELKADSNRITSLEGLEKLQLIKLSLVGNCLRGVVDIGHWAKLEVMNLSGNHIEALQRVDRLTQLVVLQVEDNRLSDLDIGRLTKLRILRASGNRIKKAEVGVLPALRTLYLDGNCLKTVGGLDRLCRLEKLSVRNQNAVYALATRDVRDVKRLYVSGNKVPKSLFADEACYNLNYLEIAGCAMRELPTTFAQMVPNVRIINLNYNQLKSIEPLRGLRRVKRLSVVGCRLETTRGIVRTLRGMEELEVVDCRMNPCTLGWYAPLLKNTAEGWAELDAGFRRGLPDSAYVGRLAYRGLVMAGCVGVRVVDGVAVSAKERAKASGVLRSLGKPV</sequence>
<feature type="region of interest" description="Disordered" evidence="3">
    <location>
        <begin position="257"/>
        <end position="276"/>
    </location>
</feature>
<feature type="region of interest" description="Disordered" evidence="3">
    <location>
        <begin position="435"/>
        <end position="485"/>
    </location>
</feature>
<dbReference type="InterPro" id="IPR003591">
    <property type="entry name" value="Leu-rich_rpt_typical-subtyp"/>
</dbReference>
<feature type="compositionally biased region" description="Polar residues" evidence="3">
    <location>
        <begin position="1"/>
        <end position="10"/>
    </location>
</feature>
<keyword evidence="5" id="KW-1185">Reference proteome</keyword>
<dbReference type="PROSITE" id="PS51450">
    <property type="entry name" value="LRR"/>
    <property type="match status" value="4"/>
</dbReference>
<dbReference type="SMART" id="SM00369">
    <property type="entry name" value="LRR_TYP"/>
    <property type="match status" value="6"/>
</dbReference>
<feature type="compositionally biased region" description="Low complexity" evidence="3">
    <location>
        <begin position="548"/>
        <end position="559"/>
    </location>
</feature>
<feature type="compositionally biased region" description="Polar residues" evidence="3">
    <location>
        <begin position="583"/>
        <end position="608"/>
    </location>
</feature>
<dbReference type="GO" id="GO:0035591">
    <property type="term" value="F:signaling adaptor activity"/>
    <property type="evidence" value="ECO:0007669"/>
    <property type="project" value="TreeGrafter"/>
</dbReference>
<evidence type="ECO:0000256" key="1">
    <source>
        <dbReference type="ARBA" id="ARBA00022614"/>
    </source>
</evidence>
<protein>
    <recommendedName>
        <fullName evidence="6">L domain-like protein</fullName>
    </recommendedName>
</protein>
<dbReference type="PANTHER" id="PTHR47566">
    <property type="match status" value="1"/>
</dbReference>
<gene>
    <name evidence="4" type="ORF">EV421DRAFT_2051797</name>
</gene>